<name>A0A9P5KSP0_GEOCN</name>
<dbReference type="Proteomes" id="UP000750522">
    <property type="component" value="Unassembled WGS sequence"/>
</dbReference>
<feature type="signal peptide" evidence="2">
    <location>
        <begin position="1"/>
        <end position="28"/>
    </location>
</feature>
<comment type="caution">
    <text evidence="4">The sequence shown here is derived from an EMBL/GenBank/DDBJ whole genome shotgun (WGS) entry which is preliminary data.</text>
</comment>
<keyword evidence="2" id="KW-0732">Signal</keyword>
<evidence type="ECO:0000313" key="5">
    <source>
        <dbReference type="Proteomes" id="UP000750522"/>
    </source>
</evidence>
<dbReference type="EMBL" id="QQZK01000103">
    <property type="protein sequence ID" value="KAF5096971.1"/>
    <property type="molecule type" value="Genomic_DNA"/>
</dbReference>
<sequence>MKYNPNSFLFVLFASVLFLVFNGKPAEALSLELPELKAKFEALHSELVDFSQHSSLVELVRRRGGSSGGRSGGSSSSSSSSSGSRGSSSSSSSNSGSSSSGSRGSSSSSSSNSGSSSSGSRGSSSSSSSSGSGSTSSSRAGRYSGGSALPIAAGAVTGLGLASLLILASSANSHYPGHWGNNGVYSYHYNTTLNDTNYDVTCYCMRYNPCTCEKVEEKSYFDELPQNISRTSVKDNVTYVYINGTAENTTTSGTSSDTTTSGAVSSVYNNMGSGTLLVLSIATLSFLL</sequence>
<dbReference type="PANTHER" id="PTHR42091:SF1">
    <property type="entry name" value="CONSERVED GLYCINE-RICH PROTEIN (AFU_ORTHOLOGUE AFUA_7G02440)"/>
    <property type="match status" value="1"/>
</dbReference>
<feature type="compositionally biased region" description="Low complexity" evidence="1">
    <location>
        <begin position="73"/>
        <end position="143"/>
    </location>
</feature>
<dbReference type="PANTHER" id="PTHR42091">
    <property type="entry name" value="CONSERVED GLYCINE-RICH PROTEIN (AFU_ORTHOLOGUE AFUA_7G02440)"/>
    <property type="match status" value="1"/>
</dbReference>
<evidence type="ECO:0000256" key="1">
    <source>
        <dbReference type="SAM" id="MobiDB-lite"/>
    </source>
</evidence>
<dbReference type="Pfam" id="PF24866">
    <property type="entry name" value="DUF7732"/>
    <property type="match status" value="1"/>
</dbReference>
<feature type="region of interest" description="Disordered" evidence="1">
    <location>
        <begin position="61"/>
        <end position="143"/>
    </location>
</feature>
<feature type="chain" id="PRO_5040297915" description="DUF7732 domain-containing protein" evidence="2">
    <location>
        <begin position="29"/>
        <end position="288"/>
    </location>
</feature>
<protein>
    <recommendedName>
        <fullName evidence="3">DUF7732 domain-containing protein</fullName>
    </recommendedName>
</protein>
<evidence type="ECO:0000259" key="3">
    <source>
        <dbReference type="Pfam" id="PF24866"/>
    </source>
</evidence>
<dbReference type="InterPro" id="IPR056634">
    <property type="entry name" value="DUF7732"/>
</dbReference>
<feature type="domain" description="DUF7732" evidence="3">
    <location>
        <begin position="143"/>
        <end position="250"/>
    </location>
</feature>
<dbReference type="AlphaFoldDB" id="A0A9P5KSP0"/>
<accession>A0A9P5KSP0</accession>
<organism evidence="4 5">
    <name type="scientific">Geotrichum candidum</name>
    <name type="common">Oospora lactis</name>
    <name type="synonym">Dipodascus geotrichum</name>
    <dbReference type="NCBI Taxonomy" id="1173061"/>
    <lineage>
        <taxon>Eukaryota</taxon>
        <taxon>Fungi</taxon>
        <taxon>Dikarya</taxon>
        <taxon>Ascomycota</taxon>
        <taxon>Saccharomycotina</taxon>
        <taxon>Dipodascomycetes</taxon>
        <taxon>Dipodascales</taxon>
        <taxon>Dipodascaceae</taxon>
        <taxon>Geotrichum</taxon>
    </lineage>
</organism>
<reference evidence="4" key="1">
    <citation type="journal article" date="2020" name="Front. Microbiol.">
        <title>Phenotypic and Genetic Characterization of the Cheese Ripening Yeast Geotrichum candidum.</title>
        <authorList>
            <person name="Perkins V."/>
            <person name="Vignola S."/>
            <person name="Lessard M.H."/>
            <person name="Plante P.L."/>
            <person name="Corbeil J."/>
            <person name="Dugat-Bony E."/>
            <person name="Frenette M."/>
            <person name="Labrie S."/>
        </authorList>
    </citation>
    <scope>NUCLEOTIDE SEQUENCE</scope>
    <source>
        <strain evidence="4">LMA-70</strain>
    </source>
</reference>
<reference evidence="4" key="2">
    <citation type="submission" date="2020-01" db="EMBL/GenBank/DDBJ databases">
        <authorList>
            <person name="Perkins V."/>
            <person name="Lessard M.-H."/>
            <person name="Dugat-Bony E."/>
            <person name="Frenette M."/>
            <person name="Labrie S."/>
        </authorList>
    </citation>
    <scope>NUCLEOTIDE SEQUENCE</scope>
    <source>
        <strain evidence="4">LMA-70</strain>
    </source>
</reference>
<gene>
    <name evidence="4" type="ORF">DV451_004028</name>
</gene>
<proteinExistence type="predicted"/>
<evidence type="ECO:0000256" key="2">
    <source>
        <dbReference type="SAM" id="SignalP"/>
    </source>
</evidence>
<evidence type="ECO:0000313" key="4">
    <source>
        <dbReference type="EMBL" id="KAF5096971.1"/>
    </source>
</evidence>